<feature type="compositionally biased region" description="Polar residues" evidence="1">
    <location>
        <begin position="284"/>
        <end position="307"/>
    </location>
</feature>
<gene>
    <name evidence="3" type="ORF">J1605_007882</name>
    <name evidence="2" type="ORF">J1605_011422</name>
</gene>
<sequence>MSERHSGQAGTGAGNEVDSPIVNVKSSSFGDFCSTSSFQDSGYSELLKSCSFDNTDKESFGKKERGSTLIHEHPETSSLALTHSLESPTQRKRFVFPRKEKDKTPDLCETPKKTSTVDDSKDNCSLFEVECISPIQGSSFKDSITHDFSDSSLCINDENTYPELLGSSVSGTTCGTDEDIFVTPISNLVANVKFNASQRLSPLGEVRRNISTPEDSGFNSLCLDKSEDSLADQEGSFQELLQKHKGTLKVRDTVKRSRRLGRLRRLSTLREQGSQSETEEEKQPNLSGSESTPVATSDISESQPSSDNKNEKTELQRSDLPMVTQGDRNRSRSTAEPSDF</sequence>
<feature type="region of interest" description="Disordered" evidence="1">
    <location>
        <begin position="259"/>
        <end position="340"/>
    </location>
</feature>
<reference evidence="3 4" key="1">
    <citation type="submission" date="2022-11" db="EMBL/GenBank/DDBJ databases">
        <title>Whole genome sequence of Eschrichtius robustus ER-17-0199.</title>
        <authorList>
            <person name="Bruniche-Olsen A."/>
            <person name="Black A.N."/>
            <person name="Fields C.J."/>
            <person name="Walden K."/>
            <person name="Dewoody J.A."/>
        </authorList>
    </citation>
    <scope>NUCLEOTIDE SEQUENCE [LARGE SCALE GENOMIC DNA]</scope>
    <source>
        <strain evidence="3">ER-17-0199</strain>
        <tissue evidence="3">Blubber</tissue>
    </source>
</reference>
<dbReference type="PANTHER" id="PTHR15493">
    <property type="entry name" value="F-BOX ONLY PROTEIN 5 AND 43"/>
    <property type="match status" value="1"/>
</dbReference>
<name>A0AB34H1T9_ESCRO</name>
<dbReference type="EMBL" id="JAIQCJ010002032">
    <property type="protein sequence ID" value="KAJ8784855.1"/>
    <property type="molecule type" value="Genomic_DNA"/>
</dbReference>
<dbReference type="InterPro" id="IPR047147">
    <property type="entry name" value="FBX5_43"/>
</dbReference>
<feature type="region of interest" description="Disordered" evidence="1">
    <location>
        <begin position="1"/>
        <end position="21"/>
    </location>
</feature>
<dbReference type="GO" id="GO:0045835">
    <property type="term" value="P:negative regulation of meiotic nuclear division"/>
    <property type="evidence" value="ECO:0007669"/>
    <property type="project" value="InterPro"/>
</dbReference>
<dbReference type="GO" id="GO:0007088">
    <property type="term" value="P:regulation of mitotic nuclear division"/>
    <property type="evidence" value="ECO:0007669"/>
    <property type="project" value="InterPro"/>
</dbReference>
<comment type="caution">
    <text evidence="3">The sequence shown here is derived from an EMBL/GenBank/DDBJ whole genome shotgun (WGS) entry which is preliminary data.</text>
</comment>
<evidence type="ECO:0000313" key="4">
    <source>
        <dbReference type="Proteomes" id="UP001159641"/>
    </source>
</evidence>
<evidence type="ECO:0000313" key="3">
    <source>
        <dbReference type="EMBL" id="KAJ8784855.1"/>
    </source>
</evidence>
<evidence type="ECO:0000313" key="2">
    <source>
        <dbReference type="EMBL" id="KAJ8781438.1"/>
    </source>
</evidence>
<evidence type="ECO:0000256" key="1">
    <source>
        <dbReference type="SAM" id="MobiDB-lite"/>
    </source>
</evidence>
<keyword evidence="4" id="KW-1185">Reference proteome</keyword>
<protein>
    <submittedName>
        <fullName evidence="3">Uncharacterized protein</fullName>
    </submittedName>
</protein>
<dbReference type="AlphaFoldDB" id="A0AB34H1T9"/>
<dbReference type="GO" id="GO:0005634">
    <property type="term" value="C:nucleus"/>
    <property type="evidence" value="ECO:0007669"/>
    <property type="project" value="TreeGrafter"/>
</dbReference>
<dbReference type="EMBL" id="JAIQCJ010002147">
    <property type="protein sequence ID" value="KAJ8781438.1"/>
    <property type="molecule type" value="Genomic_DNA"/>
</dbReference>
<feature type="region of interest" description="Disordered" evidence="1">
    <location>
        <begin position="54"/>
        <end position="75"/>
    </location>
</feature>
<organism evidence="3 4">
    <name type="scientific">Eschrichtius robustus</name>
    <name type="common">California gray whale</name>
    <name type="synonym">Eschrichtius gibbosus</name>
    <dbReference type="NCBI Taxonomy" id="9764"/>
    <lineage>
        <taxon>Eukaryota</taxon>
        <taxon>Metazoa</taxon>
        <taxon>Chordata</taxon>
        <taxon>Craniata</taxon>
        <taxon>Vertebrata</taxon>
        <taxon>Euteleostomi</taxon>
        <taxon>Mammalia</taxon>
        <taxon>Eutheria</taxon>
        <taxon>Laurasiatheria</taxon>
        <taxon>Artiodactyla</taxon>
        <taxon>Whippomorpha</taxon>
        <taxon>Cetacea</taxon>
        <taxon>Mysticeti</taxon>
        <taxon>Eschrichtiidae</taxon>
        <taxon>Eschrichtius</taxon>
    </lineage>
</organism>
<dbReference type="Proteomes" id="UP001159641">
    <property type="component" value="Unassembled WGS sequence"/>
</dbReference>
<proteinExistence type="predicted"/>
<feature type="compositionally biased region" description="Basic and acidic residues" evidence="1">
    <location>
        <begin position="308"/>
        <end position="317"/>
    </location>
</feature>
<dbReference type="PANTHER" id="PTHR15493:SF1">
    <property type="entry name" value="F-BOX ONLY PROTEIN 43"/>
    <property type="match status" value="1"/>
</dbReference>
<accession>A0AB34H1T9</accession>